<keyword evidence="6 8" id="KW-1133">Transmembrane helix</keyword>
<dbReference type="Pfam" id="PF01032">
    <property type="entry name" value="FecCD"/>
    <property type="match status" value="1"/>
</dbReference>
<dbReference type="PANTHER" id="PTHR30472">
    <property type="entry name" value="FERRIC ENTEROBACTIN TRANSPORT SYSTEM PERMEASE PROTEIN"/>
    <property type="match status" value="1"/>
</dbReference>
<proteinExistence type="inferred from homology"/>
<organism evidence="9 10">
    <name type="scientific">Salinispira pacifica</name>
    <dbReference type="NCBI Taxonomy" id="1307761"/>
    <lineage>
        <taxon>Bacteria</taxon>
        <taxon>Pseudomonadati</taxon>
        <taxon>Spirochaetota</taxon>
        <taxon>Spirochaetia</taxon>
        <taxon>Spirochaetales</taxon>
        <taxon>Spirochaetaceae</taxon>
        <taxon>Salinispira</taxon>
    </lineage>
</organism>
<dbReference type="CDD" id="cd06550">
    <property type="entry name" value="TM_ABC_iron-siderophores_like"/>
    <property type="match status" value="1"/>
</dbReference>
<dbReference type="Proteomes" id="UP000018680">
    <property type="component" value="Chromosome"/>
</dbReference>
<evidence type="ECO:0000256" key="3">
    <source>
        <dbReference type="ARBA" id="ARBA00022448"/>
    </source>
</evidence>
<feature type="transmembrane region" description="Helical" evidence="8">
    <location>
        <begin position="245"/>
        <end position="275"/>
    </location>
</feature>
<feature type="transmembrane region" description="Helical" evidence="8">
    <location>
        <begin position="287"/>
        <end position="309"/>
    </location>
</feature>
<evidence type="ECO:0000313" key="10">
    <source>
        <dbReference type="Proteomes" id="UP000018680"/>
    </source>
</evidence>
<dbReference type="GO" id="GO:0033214">
    <property type="term" value="P:siderophore-iron import into cell"/>
    <property type="evidence" value="ECO:0007669"/>
    <property type="project" value="TreeGrafter"/>
</dbReference>
<feature type="transmembrane region" description="Helical" evidence="8">
    <location>
        <begin position="315"/>
        <end position="333"/>
    </location>
</feature>
<dbReference type="HOGENOM" id="CLU_013016_1_0_12"/>
<keyword evidence="5 8" id="KW-0812">Transmembrane</keyword>
<comment type="subcellular location">
    <subcellularLocation>
        <location evidence="1">Cell membrane</location>
        <topology evidence="1">Multi-pass membrane protein</topology>
    </subcellularLocation>
</comment>
<feature type="transmembrane region" description="Helical" evidence="8">
    <location>
        <begin position="205"/>
        <end position="225"/>
    </location>
</feature>
<evidence type="ECO:0000313" key="9">
    <source>
        <dbReference type="EMBL" id="AHC16086.1"/>
    </source>
</evidence>
<evidence type="ECO:0000256" key="5">
    <source>
        <dbReference type="ARBA" id="ARBA00022692"/>
    </source>
</evidence>
<feature type="transmembrane region" description="Helical" evidence="8">
    <location>
        <begin position="157"/>
        <end position="178"/>
    </location>
</feature>
<gene>
    <name evidence="9" type="ORF">L21SP2_2734</name>
</gene>
<evidence type="ECO:0000256" key="4">
    <source>
        <dbReference type="ARBA" id="ARBA00022475"/>
    </source>
</evidence>
<keyword evidence="3" id="KW-0813">Transport</keyword>
<evidence type="ECO:0000256" key="1">
    <source>
        <dbReference type="ARBA" id="ARBA00004651"/>
    </source>
</evidence>
<dbReference type="FunFam" id="1.10.3470.10:FF:000001">
    <property type="entry name" value="Vitamin B12 ABC transporter permease BtuC"/>
    <property type="match status" value="1"/>
</dbReference>
<protein>
    <submittedName>
        <fullName evidence="9">ABC-type Fe3+-siderophore transport system, permease component</fullName>
    </submittedName>
</protein>
<dbReference type="eggNOG" id="COG0609">
    <property type="taxonomic scope" value="Bacteria"/>
</dbReference>
<dbReference type="OrthoDB" id="9792889at2"/>
<feature type="transmembrane region" description="Helical" evidence="8">
    <location>
        <begin position="71"/>
        <end position="90"/>
    </location>
</feature>
<dbReference type="STRING" id="1307761.L21SP2_2734"/>
<dbReference type="SUPFAM" id="SSF81345">
    <property type="entry name" value="ABC transporter involved in vitamin B12 uptake, BtuC"/>
    <property type="match status" value="1"/>
</dbReference>
<dbReference type="EMBL" id="CP006939">
    <property type="protein sequence ID" value="AHC16086.1"/>
    <property type="molecule type" value="Genomic_DNA"/>
</dbReference>
<name>V5WLX3_9SPIO</name>
<keyword evidence="10" id="KW-1185">Reference proteome</keyword>
<evidence type="ECO:0000256" key="8">
    <source>
        <dbReference type="SAM" id="Phobius"/>
    </source>
</evidence>
<dbReference type="GO" id="GO:0005886">
    <property type="term" value="C:plasma membrane"/>
    <property type="evidence" value="ECO:0007669"/>
    <property type="project" value="UniProtKB-SubCell"/>
</dbReference>
<dbReference type="PANTHER" id="PTHR30472:SF1">
    <property type="entry name" value="FE(3+) DICITRATE TRANSPORT SYSTEM PERMEASE PROTEIN FECC-RELATED"/>
    <property type="match status" value="1"/>
</dbReference>
<evidence type="ECO:0000256" key="2">
    <source>
        <dbReference type="ARBA" id="ARBA00007935"/>
    </source>
</evidence>
<keyword evidence="7 8" id="KW-0472">Membrane</keyword>
<dbReference type="KEGG" id="slr:L21SP2_2734"/>
<feature type="transmembrane region" description="Helical" evidence="8">
    <location>
        <begin position="12"/>
        <end position="35"/>
    </location>
</feature>
<comment type="similarity">
    <text evidence="2">Belongs to the binding-protein-dependent transport system permease family. FecCD subfamily.</text>
</comment>
<keyword evidence="4" id="KW-1003">Cell membrane</keyword>
<feature type="transmembrane region" description="Helical" evidence="8">
    <location>
        <begin position="96"/>
        <end position="118"/>
    </location>
</feature>
<sequence>MKGIKVKFGSKIGPGVILPGLILSLGAVALLSLSLGAMDFRPGMVFQGIFRYDSRIYEHAVVRTLRIPRTLMGILAGAALAVSGTAMQAVTRNPLASPGLLGVNAGAAFSIVVSVSLLNISAVPVLVAFSFLGGAFSAVLVYGVASGGRGGSPSVKLALAGVIVAALLSSLTSGILLFDQAALDVVRFWLTGSISGRDMNIQMQVLPFQLLSVLLLVLSGHHLNIISIGEERARSLGMSTGTVRLFILGLVVMAAGSTVAIAGPISFVGLAVPHMVRPFARGDYRRILLYSLLAGPVLTLSGDIIGRLIIRPAELQVGIITALFGAPFLILLVRRHGEVAL</sequence>
<dbReference type="PATRIC" id="fig|1307761.3.peg.2724"/>
<dbReference type="GO" id="GO:0022857">
    <property type="term" value="F:transmembrane transporter activity"/>
    <property type="evidence" value="ECO:0007669"/>
    <property type="project" value="InterPro"/>
</dbReference>
<feature type="transmembrane region" description="Helical" evidence="8">
    <location>
        <begin position="125"/>
        <end position="145"/>
    </location>
</feature>
<dbReference type="Gene3D" id="1.10.3470.10">
    <property type="entry name" value="ABC transporter involved in vitamin B12 uptake, BtuC"/>
    <property type="match status" value="1"/>
</dbReference>
<evidence type="ECO:0000256" key="7">
    <source>
        <dbReference type="ARBA" id="ARBA00023136"/>
    </source>
</evidence>
<evidence type="ECO:0000256" key="6">
    <source>
        <dbReference type="ARBA" id="ARBA00022989"/>
    </source>
</evidence>
<dbReference type="InterPro" id="IPR037294">
    <property type="entry name" value="ABC_BtuC-like"/>
</dbReference>
<dbReference type="RefSeq" id="WP_024268984.1">
    <property type="nucleotide sequence ID" value="NC_023035.1"/>
</dbReference>
<accession>V5WLX3</accession>
<dbReference type="AlphaFoldDB" id="V5WLX3"/>
<reference evidence="9 10" key="1">
    <citation type="journal article" date="2015" name="Stand. Genomic Sci.">
        <title>Complete genome sequence and description of Salinispira pacifica gen. nov., sp. nov., a novel spirochaete isolated form a hypersaline microbial mat.</title>
        <authorList>
            <person name="Ben Hania W."/>
            <person name="Joseph M."/>
            <person name="Schumann P."/>
            <person name="Bunk B."/>
            <person name="Fiebig A."/>
            <person name="Sproer C."/>
            <person name="Klenk H.P."/>
            <person name="Fardeau M.L."/>
            <person name="Spring S."/>
        </authorList>
    </citation>
    <scope>NUCLEOTIDE SEQUENCE [LARGE SCALE GENOMIC DNA]</scope>
    <source>
        <strain evidence="9 10">L21-RPul-D2</strain>
    </source>
</reference>
<dbReference type="InterPro" id="IPR000522">
    <property type="entry name" value="ABC_transptr_permease_BtuC"/>
</dbReference>